<sequence length="79" mass="8557">MLPAAARDHESTKTTPACPGRPHRAGDSTSPPSPAFSLRLCDVTKRYGAEDLPRLLWCAERRQPRMPLRGSSSDSPGIA</sequence>
<gene>
    <name evidence="2" type="ORF">MONAX_5E007904</name>
</gene>
<keyword evidence="3" id="KW-1185">Reference proteome</keyword>
<comment type="caution">
    <text evidence="2">The sequence shown here is derived from an EMBL/GenBank/DDBJ whole genome shotgun (WGS) entry which is preliminary data.</text>
</comment>
<reference evidence="2" key="1">
    <citation type="submission" date="2019-04" db="EMBL/GenBank/DDBJ databases">
        <authorList>
            <person name="Alioto T."/>
            <person name="Alioto T."/>
        </authorList>
    </citation>
    <scope>NUCLEOTIDE SEQUENCE [LARGE SCALE GENOMIC DNA]</scope>
</reference>
<evidence type="ECO:0000313" key="3">
    <source>
        <dbReference type="Proteomes" id="UP000335636"/>
    </source>
</evidence>
<feature type="compositionally biased region" description="Polar residues" evidence="1">
    <location>
        <begin position="70"/>
        <end position="79"/>
    </location>
</feature>
<dbReference type="AlphaFoldDB" id="A0A5E4CSV7"/>
<evidence type="ECO:0000313" key="2">
    <source>
        <dbReference type="EMBL" id="VTJ84885.1"/>
    </source>
</evidence>
<dbReference type="Proteomes" id="UP000335636">
    <property type="component" value="Unassembled WGS sequence"/>
</dbReference>
<name>A0A5E4CSV7_MARMO</name>
<feature type="region of interest" description="Disordered" evidence="1">
    <location>
        <begin position="60"/>
        <end position="79"/>
    </location>
</feature>
<accession>A0A5E4CSV7</accession>
<feature type="compositionally biased region" description="Basic and acidic residues" evidence="1">
    <location>
        <begin position="1"/>
        <end position="12"/>
    </location>
</feature>
<proteinExistence type="predicted"/>
<organism evidence="2 3">
    <name type="scientific">Marmota monax</name>
    <name type="common">Woodchuck</name>
    <dbReference type="NCBI Taxonomy" id="9995"/>
    <lineage>
        <taxon>Eukaryota</taxon>
        <taxon>Metazoa</taxon>
        <taxon>Chordata</taxon>
        <taxon>Craniata</taxon>
        <taxon>Vertebrata</taxon>
        <taxon>Euteleostomi</taxon>
        <taxon>Mammalia</taxon>
        <taxon>Eutheria</taxon>
        <taxon>Euarchontoglires</taxon>
        <taxon>Glires</taxon>
        <taxon>Rodentia</taxon>
        <taxon>Sciuromorpha</taxon>
        <taxon>Sciuridae</taxon>
        <taxon>Xerinae</taxon>
        <taxon>Marmotini</taxon>
        <taxon>Marmota</taxon>
    </lineage>
</organism>
<feature type="region of interest" description="Disordered" evidence="1">
    <location>
        <begin position="1"/>
        <end position="36"/>
    </location>
</feature>
<protein>
    <submittedName>
        <fullName evidence="2">Uncharacterized protein</fullName>
    </submittedName>
</protein>
<feature type="non-terminal residue" evidence="2">
    <location>
        <position position="79"/>
    </location>
</feature>
<dbReference type="EMBL" id="CABDUW010001975">
    <property type="protein sequence ID" value="VTJ84885.1"/>
    <property type="molecule type" value="Genomic_DNA"/>
</dbReference>
<evidence type="ECO:0000256" key="1">
    <source>
        <dbReference type="SAM" id="MobiDB-lite"/>
    </source>
</evidence>